<comment type="subcellular location">
    <subcellularLocation>
        <location evidence="1">Cell inner membrane</location>
        <topology evidence="1">Multi-pass membrane protein</topology>
    </subcellularLocation>
</comment>
<evidence type="ECO:0000256" key="3">
    <source>
        <dbReference type="ARBA" id="ARBA00022475"/>
    </source>
</evidence>
<gene>
    <name evidence="11" type="ORF">FQB35_03375</name>
</gene>
<comment type="similarity">
    <text evidence="8">Belongs to the TRAP transporter small permease family.</text>
</comment>
<feature type="transmembrane region" description="Helical" evidence="9">
    <location>
        <begin position="15"/>
        <end position="36"/>
    </location>
</feature>
<feature type="transmembrane region" description="Helical" evidence="9">
    <location>
        <begin position="123"/>
        <end position="148"/>
    </location>
</feature>
<dbReference type="EMBL" id="CP042243">
    <property type="protein sequence ID" value="QEK11490.1"/>
    <property type="molecule type" value="Genomic_DNA"/>
</dbReference>
<keyword evidence="6 9" id="KW-1133">Transmembrane helix</keyword>
<name>A0A5C0SBM0_CRATE</name>
<evidence type="ECO:0000313" key="12">
    <source>
        <dbReference type="Proteomes" id="UP000324646"/>
    </source>
</evidence>
<dbReference type="GO" id="GO:0015740">
    <property type="term" value="P:C4-dicarboxylate transport"/>
    <property type="evidence" value="ECO:0007669"/>
    <property type="project" value="TreeGrafter"/>
</dbReference>
<dbReference type="Proteomes" id="UP000324646">
    <property type="component" value="Chromosome"/>
</dbReference>
<dbReference type="InterPro" id="IPR007387">
    <property type="entry name" value="TRAP_DctQ"/>
</dbReference>
<keyword evidence="5 9" id="KW-0812">Transmembrane</keyword>
<dbReference type="RefSeq" id="WP_148808645.1">
    <property type="nucleotide sequence ID" value="NZ_CP042243.1"/>
</dbReference>
<dbReference type="OrthoDB" id="45144at2"/>
<organism evidence="11 12">
    <name type="scientific">Crassaminicella thermophila</name>
    <dbReference type="NCBI Taxonomy" id="2599308"/>
    <lineage>
        <taxon>Bacteria</taxon>
        <taxon>Bacillati</taxon>
        <taxon>Bacillota</taxon>
        <taxon>Clostridia</taxon>
        <taxon>Eubacteriales</taxon>
        <taxon>Clostridiaceae</taxon>
        <taxon>Crassaminicella</taxon>
    </lineage>
</organism>
<dbReference type="KEGG" id="crs:FQB35_03375"/>
<evidence type="ECO:0000256" key="4">
    <source>
        <dbReference type="ARBA" id="ARBA00022519"/>
    </source>
</evidence>
<keyword evidence="12" id="KW-1185">Reference proteome</keyword>
<feature type="transmembrane region" description="Helical" evidence="9">
    <location>
        <begin position="87"/>
        <end position="111"/>
    </location>
</feature>
<keyword evidence="7 9" id="KW-0472">Membrane</keyword>
<dbReference type="PANTHER" id="PTHR35011:SF2">
    <property type="entry name" value="2,3-DIKETO-L-GULONATE TRAP TRANSPORTER SMALL PERMEASE PROTEIN YIAM"/>
    <property type="match status" value="1"/>
</dbReference>
<proteinExistence type="inferred from homology"/>
<evidence type="ECO:0000256" key="1">
    <source>
        <dbReference type="ARBA" id="ARBA00004429"/>
    </source>
</evidence>
<evidence type="ECO:0000256" key="7">
    <source>
        <dbReference type="ARBA" id="ARBA00023136"/>
    </source>
</evidence>
<dbReference type="InterPro" id="IPR055348">
    <property type="entry name" value="DctQ"/>
</dbReference>
<keyword evidence="4" id="KW-0997">Cell inner membrane</keyword>
<dbReference type="PANTHER" id="PTHR35011">
    <property type="entry name" value="2,3-DIKETO-L-GULONATE TRAP TRANSPORTER SMALL PERMEASE PROTEIN YIAM"/>
    <property type="match status" value="1"/>
</dbReference>
<keyword evidence="2" id="KW-0813">Transport</keyword>
<dbReference type="GO" id="GO:0005886">
    <property type="term" value="C:plasma membrane"/>
    <property type="evidence" value="ECO:0007669"/>
    <property type="project" value="UniProtKB-SubCell"/>
</dbReference>
<protein>
    <submittedName>
        <fullName evidence="11">TRAP transporter small permease</fullName>
    </submittedName>
</protein>
<evidence type="ECO:0000256" key="8">
    <source>
        <dbReference type="ARBA" id="ARBA00038436"/>
    </source>
</evidence>
<evidence type="ECO:0000256" key="9">
    <source>
        <dbReference type="SAM" id="Phobius"/>
    </source>
</evidence>
<dbReference type="AlphaFoldDB" id="A0A5C0SBM0"/>
<reference evidence="11 12" key="1">
    <citation type="submission" date="2019-07" db="EMBL/GenBank/DDBJ databases">
        <title>Complete genome of Crassaminicella thermophila SY095.</title>
        <authorList>
            <person name="Li X."/>
        </authorList>
    </citation>
    <scope>NUCLEOTIDE SEQUENCE [LARGE SCALE GENOMIC DNA]</scope>
    <source>
        <strain evidence="11 12">SY095</strain>
    </source>
</reference>
<keyword evidence="3" id="KW-1003">Cell membrane</keyword>
<dbReference type="GO" id="GO:0022857">
    <property type="term" value="F:transmembrane transporter activity"/>
    <property type="evidence" value="ECO:0007669"/>
    <property type="project" value="TreeGrafter"/>
</dbReference>
<sequence>MGKFFEILGKIQEKILMFLTILIPLLVTFQVILRYVLHAPLMGIEELMLFPIIWLYMLGGASASRARNHIECGILTLYIKKEKSMAIFKVVKTAISLMISIWLTYWAYWFFTYSLKMWKVSDLLYIPMFFGESSIFIGLTLMTMYSAIELYDMIKNLLNISKSIKEGGVKC</sequence>
<evidence type="ECO:0000256" key="5">
    <source>
        <dbReference type="ARBA" id="ARBA00022692"/>
    </source>
</evidence>
<feature type="domain" description="Tripartite ATP-independent periplasmic transporters DctQ component" evidence="10">
    <location>
        <begin position="25"/>
        <end position="155"/>
    </location>
</feature>
<evidence type="ECO:0000256" key="6">
    <source>
        <dbReference type="ARBA" id="ARBA00022989"/>
    </source>
</evidence>
<evidence type="ECO:0000256" key="2">
    <source>
        <dbReference type="ARBA" id="ARBA00022448"/>
    </source>
</evidence>
<evidence type="ECO:0000313" key="11">
    <source>
        <dbReference type="EMBL" id="QEK11490.1"/>
    </source>
</evidence>
<accession>A0A5C0SBM0</accession>
<evidence type="ECO:0000259" key="10">
    <source>
        <dbReference type="Pfam" id="PF04290"/>
    </source>
</evidence>
<dbReference type="Pfam" id="PF04290">
    <property type="entry name" value="DctQ"/>
    <property type="match status" value="1"/>
</dbReference>